<dbReference type="Pfam" id="PF13426">
    <property type="entry name" value="PAS_9"/>
    <property type="match status" value="1"/>
</dbReference>
<evidence type="ECO:0000256" key="2">
    <source>
        <dbReference type="ARBA" id="ARBA00012438"/>
    </source>
</evidence>
<dbReference type="PATRIC" id="fig|1331060.3.peg.4992"/>
<dbReference type="InterPro" id="IPR005467">
    <property type="entry name" value="His_kinase_dom"/>
</dbReference>
<dbReference type="InterPro" id="IPR004358">
    <property type="entry name" value="Sig_transdc_His_kin-like_C"/>
</dbReference>
<dbReference type="GO" id="GO:0006355">
    <property type="term" value="P:regulation of DNA-templated transcription"/>
    <property type="evidence" value="ECO:0007669"/>
    <property type="project" value="InterPro"/>
</dbReference>
<dbReference type="Gene3D" id="1.10.287.130">
    <property type="match status" value="1"/>
</dbReference>
<feature type="transmembrane region" description="Helical" evidence="11">
    <location>
        <begin position="32"/>
        <end position="51"/>
    </location>
</feature>
<keyword evidence="8" id="KW-0902">Two-component regulatory system</keyword>
<keyword evidence="11" id="KW-1133">Transmembrane helix</keyword>
<dbReference type="EMBL" id="ATDP01000109">
    <property type="protein sequence ID" value="EQB10827.1"/>
    <property type="molecule type" value="Genomic_DNA"/>
</dbReference>
<evidence type="ECO:0000259" key="14">
    <source>
        <dbReference type="PROSITE" id="PS50113"/>
    </source>
</evidence>
<evidence type="ECO:0000313" key="16">
    <source>
        <dbReference type="Proteomes" id="UP000015531"/>
    </source>
</evidence>
<comment type="function">
    <text evidence="9">Putative oxygen sensor; modulates the activity of FixJ, a transcriptional activator of nitrogen fixation fixK gene. FixL probably acts as a kinase that phosphorylates FixJ.</text>
</comment>
<evidence type="ECO:0000256" key="9">
    <source>
        <dbReference type="ARBA" id="ARBA00059827"/>
    </source>
</evidence>
<dbReference type="SMART" id="SM00388">
    <property type="entry name" value="HisKA"/>
    <property type="match status" value="1"/>
</dbReference>
<dbReference type="Pfam" id="PF00512">
    <property type="entry name" value="HisKA"/>
    <property type="match status" value="1"/>
</dbReference>
<evidence type="ECO:0000256" key="7">
    <source>
        <dbReference type="ARBA" id="ARBA00022840"/>
    </source>
</evidence>
<feature type="transmembrane region" description="Helical" evidence="11">
    <location>
        <begin position="82"/>
        <end position="99"/>
    </location>
</feature>
<keyword evidence="16" id="KW-1185">Reference proteome</keyword>
<dbReference type="AlphaFoldDB" id="T0HD04"/>
<dbReference type="NCBIfam" id="TIGR00229">
    <property type="entry name" value="sensory_box"/>
    <property type="match status" value="2"/>
</dbReference>
<keyword evidence="11" id="KW-0472">Membrane</keyword>
<dbReference type="PROSITE" id="PS50113">
    <property type="entry name" value="PAC"/>
    <property type="match status" value="2"/>
</dbReference>
<dbReference type="InterPro" id="IPR000014">
    <property type="entry name" value="PAS"/>
</dbReference>
<dbReference type="InterPro" id="IPR003661">
    <property type="entry name" value="HisK_dim/P_dom"/>
</dbReference>
<evidence type="ECO:0000313" key="15">
    <source>
        <dbReference type="EMBL" id="EQB10827.1"/>
    </source>
</evidence>
<dbReference type="PANTHER" id="PTHR43065:SF10">
    <property type="entry name" value="PEROXIDE STRESS-ACTIVATED HISTIDINE KINASE MAK3"/>
    <property type="match status" value="1"/>
</dbReference>
<sequence length="648" mass="70080">MQFPQRDTIRRDNSSGPFAGMTIGVPRQTRRVWLLASITVAIVLAAIVARYTLKPWLVAGEPYFVFCLAVLIAAVAGGPRQALIAALLSILAGIGFEIAEPSTIFDPISVATALVLAGGIILFAAGNAPWQRRSRKDNERVAVRLQAGAAAAEELGLLIDGAQGYAIYMLDPEGVVTIWNEGAERLKGWSELEVVGEHCAIFYPADAVDAGKPAHDLARAQDLGKFEEDDWRVRKDGSEFLAHVSITALRNEDGTLRGFGKVVRDATEERAAETALKANAMHLRSILATVPDAMIVIDEEGSIISFSAAAEKLFGYSEVEITGSNVSRLMPSPDKDRHDGYLRGYLETGERRIIGIGRMVLACRRDGSTFPMELSVGEAVSGKQRVFTGFIRDLSEQHATQERLEELQSDLIHVARVSAMGTMASTLAHELNQPITAVANYVEAVRDLLAEGNRDDMPMISEALNDAAGEAIRAGQIVRRLRDFVARGEVEKTVENLPELITEAAALGLIGARERGVQSHFQFDPGASQVLVDKVQIQQVLINLIRNAVEAMVSEVDRRVWVSTCRDGKGMIRVTVADTGPGVPAHVADQLFTAFVTTKSDGMGLGLSICRTIVEANGGRIYLEPREGGGSQFHFTVVATDPETIDDG</sequence>
<dbReference type="FunFam" id="3.30.450.20:FF:000060">
    <property type="entry name" value="Sensor protein FixL"/>
    <property type="match status" value="1"/>
</dbReference>
<evidence type="ECO:0000256" key="5">
    <source>
        <dbReference type="ARBA" id="ARBA00022741"/>
    </source>
</evidence>
<reference evidence="15 16" key="1">
    <citation type="journal article" date="2013" name="Genome Announc.">
        <title>Draft Genome Sequence of Sphingobium lactosutens Strain DS20T, Isolated from a Hexachlorocyclohexane Dumpsite.</title>
        <authorList>
            <person name="Kumar R."/>
            <person name="Dwivedi V."/>
            <person name="Negi V."/>
            <person name="Khurana J.P."/>
            <person name="Lal R."/>
        </authorList>
    </citation>
    <scope>NUCLEOTIDE SEQUENCE [LARGE SCALE GENOMIC DNA]</scope>
    <source>
        <strain evidence="15 16">DS20</strain>
    </source>
</reference>
<evidence type="ECO:0000256" key="1">
    <source>
        <dbReference type="ARBA" id="ARBA00000085"/>
    </source>
</evidence>
<evidence type="ECO:0000256" key="11">
    <source>
        <dbReference type="SAM" id="Phobius"/>
    </source>
</evidence>
<dbReference type="eggNOG" id="COG4191">
    <property type="taxonomic scope" value="Bacteria"/>
</dbReference>
<dbReference type="InterPro" id="IPR013767">
    <property type="entry name" value="PAS_fold"/>
</dbReference>
<keyword evidence="5" id="KW-0547">Nucleotide-binding</keyword>
<dbReference type="InterPro" id="IPR000700">
    <property type="entry name" value="PAS-assoc_C"/>
</dbReference>
<feature type="domain" description="PAC" evidence="14">
    <location>
        <begin position="347"/>
        <end position="406"/>
    </location>
</feature>
<name>T0HD04_9SPHN</name>
<keyword evidence="4" id="KW-0808">Transferase</keyword>
<keyword evidence="6 15" id="KW-0418">Kinase</keyword>
<keyword evidence="3" id="KW-0597">Phosphoprotein</keyword>
<dbReference type="PRINTS" id="PR00344">
    <property type="entry name" value="BCTRLSENSOR"/>
</dbReference>
<feature type="domain" description="PAS" evidence="13">
    <location>
        <begin position="279"/>
        <end position="349"/>
    </location>
</feature>
<keyword evidence="7" id="KW-0067">ATP-binding</keyword>
<organism evidence="15 16">
    <name type="scientific">Sphingobium lactosutens DS20</name>
    <dbReference type="NCBI Taxonomy" id="1331060"/>
    <lineage>
        <taxon>Bacteria</taxon>
        <taxon>Pseudomonadati</taxon>
        <taxon>Pseudomonadota</taxon>
        <taxon>Alphaproteobacteria</taxon>
        <taxon>Sphingomonadales</taxon>
        <taxon>Sphingomonadaceae</taxon>
        <taxon>Sphingobium</taxon>
    </lineage>
</organism>
<dbReference type="Pfam" id="PF02518">
    <property type="entry name" value="HATPase_c"/>
    <property type="match status" value="1"/>
</dbReference>
<accession>T0HD04</accession>
<dbReference type="CDD" id="cd00130">
    <property type="entry name" value="PAS"/>
    <property type="match status" value="2"/>
</dbReference>
<comment type="caution">
    <text evidence="15">The sequence shown here is derived from an EMBL/GenBank/DDBJ whole genome shotgun (WGS) entry which is preliminary data.</text>
</comment>
<evidence type="ECO:0000256" key="10">
    <source>
        <dbReference type="ARBA" id="ARBA00070616"/>
    </source>
</evidence>
<dbReference type="SMART" id="SM00387">
    <property type="entry name" value="HATPase_c"/>
    <property type="match status" value="1"/>
</dbReference>
<evidence type="ECO:0000256" key="3">
    <source>
        <dbReference type="ARBA" id="ARBA00022553"/>
    </source>
</evidence>
<dbReference type="SUPFAM" id="SSF55785">
    <property type="entry name" value="PYP-like sensor domain (PAS domain)"/>
    <property type="match status" value="2"/>
</dbReference>
<comment type="catalytic activity">
    <reaction evidence="1">
        <text>ATP + protein L-histidine = ADP + protein N-phospho-L-histidine.</text>
        <dbReference type="EC" id="2.7.13.3"/>
    </reaction>
</comment>
<dbReference type="PROSITE" id="PS50112">
    <property type="entry name" value="PAS"/>
    <property type="match status" value="2"/>
</dbReference>
<evidence type="ECO:0000256" key="6">
    <source>
        <dbReference type="ARBA" id="ARBA00022777"/>
    </source>
</evidence>
<dbReference type="PROSITE" id="PS50109">
    <property type="entry name" value="HIS_KIN"/>
    <property type="match status" value="1"/>
</dbReference>
<dbReference type="SUPFAM" id="SSF55874">
    <property type="entry name" value="ATPase domain of HSP90 chaperone/DNA topoisomerase II/histidine kinase"/>
    <property type="match status" value="1"/>
</dbReference>
<evidence type="ECO:0000256" key="4">
    <source>
        <dbReference type="ARBA" id="ARBA00022679"/>
    </source>
</evidence>
<evidence type="ECO:0000259" key="13">
    <source>
        <dbReference type="PROSITE" id="PS50112"/>
    </source>
</evidence>
<dbReference type="InterPro" id="IPR036890">
    <property type="entry name" value="HATPase_C_sf"/>
</dbReference>
<dbReference type="GO" id="GO:0000155">
    <property type="term" value="F:phosphorelay sensor kinase activity"/>
    <property type="evidence" value="ECO:0007669"/>
    <property type="project" value="InterPro"/>
</dbReference>
<dbReference type="Gene3D" id="6.10.250.2580">
    <property type="match status" value="1"/>
</dbReference>
<feature type="domain" description="PAS" evidence="13">
    <location>
        <begin position="151"/>
        <end position="206"/>
    </location>
</feature>
<dbReference type="InterPro" id="IPR001610">
    <property type="entry name" value="PAC"/>
</dbReference>
<dbReference type="InterPro" id="IPR003594">
    <property type="entry name" value="HATPase_dom"/>
</dbReference>
<feature type="transmembrane region" description="Helical" evidence="11">
    <location>
        <begin position="111"/>
        <end position="130"/>
    </location>
</feature>
<evidence type="ECO:0000259" key="12">
    <source>
        <dbReference type="PROSITE" id="PS50109"/>
    </source>
</evidence>
<dbReference type="InterPro" id="IPR036097">
    <property type="entry name" value="HisK_dim/P_sf"/>
</dbReference>
<dbReference type="Proteomes" id="UP000015531">
    <property type="component" value="Unassembled WGS sequence"/>
</dbReference>
<keyword evidence="11" id="KW-0812">Transmembrane</keyword>
<gene>
    <name evidence="15" type="ORF">RLDS_25665</name>
</gene>
<dbReference type="GO" id="GO:0005524">
    <property type="term" value="F:ATP binding"/>
    <property type="evidence" value="ECO:0007669"/>
    <property type="project" value="UniProtKB-KW"/>
</dbReference>
<dbReference type="Gene3D" id="3.30.450.20">
    <property type="entry name" value="PAS domain"/>
    <property type="match status" value="2"/>
</dbReference>
<feature type="domain" description="PAC" evidence="14">
    <location>
        <begin position="226"/>
        <end position="278"/>
    </location>
</feature>
<dbReference type="SMART" id="SM00086">
    <property type="entry name" value="PAC"/>
    <property type="match status" value="2"/>
</dbReference>
<proteinExistence type="predicted"/>
<dbReference type="SMART" id="SM00091">
    <property type="entry name" value="PAS"/>
    <property type="match status" value="2"/>
</dbReference>
<dbReference type="Pfam" id="PF00989">
    <property type="entry name" value="PAS"/>
    <property type="match status" value="1"/>
</dbReference>
<dbReference type="CDD" id="cd00082">
    <property type="entry name" value="HisKA"/>
    <property type="match status" value="1"/>
</dbReference>
<feature type="domain" description="Histidine kinase" evidence="12">
    <location>
        <begin position="426"/>
        <end position="641"/>
    </location>
</feature>
<evidence type="ECO:0000256" key="8">
    <source>
        <dbReference type="ARBA" id="ARBA00023012"/>
    </source>
</evidence>
<dbReference type="SUPFAM" id="SSF47384">
    <property type="entry name" value="Homodimeric domain of signal transducing histidine kinase"/>
    <property type="match status" value="1"/>
</dbReference>
<dbReference type="InterPro" id="IPR035965">
    <property type="entry name" value="PAS-like_dom_sf"/>
</dbReference>
<protein>
    <recommendedName>
        <fullName evidence="10">Sensor protein FixL</fullName>
        <ecNumber evidence="2">2.7.13.3</ecNumber>
    </recommendedName>
</protein>
<dbReference type="PANTHER" id="PTHR43065">
    <property type="entry name" value="SENSOR HISTIDINE KINASE"/>
    <property type="match status" value="1"/>
</dbReference>
<feature type="transmembrane region" description="Helical" evidence="11">
    <location>
        <begin position="57"/>
        <end position="75"/>
    </location>
</feature>
<dbReference type="Gene3D" id="3.30.565.10">
    <property type="entry name" value="Histidine kinase-like ATPase, C-terminal domain"/>
    <property type="match status" value="1"/>
</dbReference>
<dbReference type="EC" id="2.7.13.3" evidence="2"/>